<evidence type="ECO:0000313" key="1">
    <source>
        <dbReference type="EMBL" id="CAL1381177.1"/>
    </source>
</evidence>
<evidence type="ECO:0000313" key="2">
    <source>
        <dbReference type="Proteomes" id="UP001497516"/>
    </source>
</evidence>
<keyword evidence="2" id="KW-1185">Reference proteome</keyword>
<dbReference type="Proteomes" id="UP001497516">
    <property type="component" value="Chromosome 4"/>
</dbReference>
<proteinExistence type="predicted"/>
<gene>
    <name evidence="1" type="ORF">LTRI10_LOCUS22576</name>
</gene>
<dbReference type="AlphaFoldDB" id="A0AAV2E5V7"/>
<sequence>MILSLRFHSMSDCLVKMARGISVCSTTQSFLGASLLTRQAFCSAVVMGFFKPWVSFNRLIVRSKSRFRWCNFRYVGVGNVGGALRLSELHHADPKFSVYKKRG</sequence>
<organism evidence="1 2">
    <name type="scientific">Linum trigynum</name>
    <dbReference type="NCBI Taxonomy" id="586398"/>
    <lineage>
        <taxon>Eukaryota</taxon>
        <taxon>Viridiplantae</taxon>
        <taxon>Streptophyta</taxon>
        <taxon>Embryophyta</taxon>
        <taxon>Tracheophyta</taxon>
        <taxon>Spermatophyta</taxon>
        <taxon>Magnoliopsida</taxon>
        <taxon>eudicotyledons</taxon>
        <taxon>Gunneridae</taxon>
        <taxon>Pentapetalae</taxon>
        <taxon>rosids</taxon>
        <taxon>fabids</taxon>
        <taxon>Malpighiales</taxon>
        <taxon>Linaceae</taxon>
        <taxon>Linum</taxon>
    </lineage>
</organism>
<dbReference type="EMBL" id="OZ034817">
    <property type="protein sequence ID" value="CAL1381177.1"/>
    <property type="molecule type" value="Genomic_DNA"/>
</dbReference>
<protein>
    <submittedName>
        <fullName evidence="1">Uncharacterized protein</fullName>
    </submittedName>
</protein>
<name>A0AAV2E5V7_9ROSI</name>
<reference evidence="1 2" key="1">
    <citation type="submission" date="2024-04" db="EMBL/GenBank/DDBJ databases">
        <authorList>
            <person name="Fracassetti M."/>
        </authorList>
    </citation>
    <scope>NUCLEOTIDE SEQUENCE [LARGE SCALE GENOMIC DNA]</scope>
</reference>
<accession>A0AAV2E5V7</accession>